<proteinExistence type="predicted"/>
<organism evidence="1 2">
    <name type="scientific">Marinobacter psychrophilus</name>
    <dbReference type="NCBI Taxonomy" id="330734"/>
    <lineage>
        <taxon>Bacteria</taxon>
        <taxon>Pseudomonadati</taxon>
        <taxon>Pseudomonadota</taxon>
        <taxon>Gammaproteobacteria</taxon>
        <taxon>Pseudomonadales</taxon>
        <taxon>Marinobacteraceae</taxon>
        <taxon>Marinobacter</taxon>
    </lineage>
</organism>
<dbReference type="Gene3D" id="2.60.40.10">
    <property type="entry name" value="Immunoglobulins"/>
    <property type="match status" value="1"/>
</dbReference>
<sequence>MPHALNQKNRAMNFFHRLTLFVLLLLLPVSHALAEMMLYPTRIVFAGNQRAAQLELINNGTESATYRISLVNRRMSETGAFSGIDVPLPGEQFAEDMLRYSPRQVTLAPGAGQAVRIMVRKPANLAPGEYRSHMLFAKQPNPEGRTSVESSNATADNEIGITLTALVGASIPVIVRHGNTDASVALTHLDLRRPADKAPVLGFVMERSGNQSVYGDLTISFTPYSGSEQVIARANGVAIYTPNPLRRASISLGQLNGSRLTNGALRVTYREQAEDGGALLVETVLQLP</sequence>
<dbReference type="STRING" id="330734.ABA45_01975"/>
<protein>
    <recommendedName>
        <fullName evidence="3">Pili assembly chaperone N-terminal domain-containing protein</fullName>
    </recommendedName>
</protein>
<keyword evidence="2" id="KW-1185">Reference proteome</keyword>
<evidence type="ECO:0000313" key="2">
    <source>
        <dbReference type="Proteomes" id="UP000036406"/>
    </source>
</evidence>
<name>A0A0H4HXB6_9GAMM</name>
<dbReference type="PATRIC" id="fig|330734.3.peg.439"/>
<dbReference type="SUPFAM" id="SSF49354">
    <property type="entry name" value="PapD-like"/>
    <property type="match status" value="1"/>
</dbReference>
<dbReference type="InterPro" id="IPR008962">
    <property type="entry name" value="PapD-like_sf"/>
</dbReference>
<dbReference type="EMBL" id="CP011494">
    <property type="protein sequence ID" value="AKO51344.1"/>
    <property type="molecule type" value="Genomic_DNA"/>
</dbReference>
<evidence type="ECO:0000313" key="1">
    <source>
        <dbReference type="EMBL" id="AKO51344.1"/>
    </source>
</evidence>
<dbReference type="AlphaFoldDB" id="A0A0H4HXB6"/>
<reference evidence="1 2" key="1">
    <citation type="submission" date="2015-05" db="EMBL/GenBank/DDBJ databases">
        <title>Complete genome of Marinobacter psychrophilus strain 20041T isolated from sea-ice of the Canadian Basin.</title>
        <authorList>
            <person name="Song L."/>
            <person name="Ren L."/>
            <person name="Yu Y."/>
            <person name="Wang X."/>
        </authorList>
    </citation>
    <scope>NUCLEOTIDE SEQUENCE [LARGE SCALE GENOMIC DNA]</scope>
    <source>
        <strain evidence="1 2">20041</strain>
    </source>
</reference>
<gene>
    <name evidence="1" type="ORF">ABA45_01975</name>
</gene>
<dbReference type="InterPro" id="IPR013783">
    <property type="entry name" value="Ig-like_fold"/>
</dbReference>
<dbReference type="KEGG" id="mpq:ABA45_01975"/>
<accession>A0A0H4HXB6</accession>
<evidence type="ECO:0008006" key="3">
    <source>
        <dbReference type="Google" id="ProtNLM"/>
    </source>
</evidence>
<dbReference type="Proteomes" id="UP000036406">
    <property type="component" value="Chromosome"/>
</dbReference>